<dbReference type="AlphaFoldDB" id="A0A081P0R0"/>
<evidence type="ECO:0000313" key="2">
    <source>
        <dbReference type="Proteomes" id="UP000028123"/>
    </source>
</evidence>
<protein>
    <submittedName>
        <fullName evidence="1">Uncharacterized protein</fullName>
    </submittedName>
</protein>
<proteinExistence type="predicted"/>
<dbReference type="eggNOG" id="COG0860">
    <property type="taxonomic scope" value="Bacteria"/>
</dbReference>
<comment type="caution">
    <text evidence="1">The sequence shown here is derived from an EMBL/GenBank/DDBJ whole genome shotgun (WGS) entry which is preliminary data.</text>
</comment>
<sequence length="126" mass="14092">MTRTDDSDFGGADIDDDVNKRVEYINNNYPGVNALISIHVNARFGRYGPFYQKDTVSSKAFAETIAKRYGTAVHEGDFAVIRNTNRAGQKTLIELATIDESWLDNENSLDNTANFIILGLEDYTGY</sequence>
<dbReference type="SUPFAM" id="SSF53187">
    <property type="entry name" value="Zn-dependent exopeptidases"/>
    <property type="match status" value="1"/>
</dbReference>
<dbReference type="EMBL" id="JNVM01000017">
    <property type="protein sequence ID" value="KEQ24283.1"/>
    <property type="molecule type" value="Genomic_DNA"/>
</dbReference>
<gene>
    <name evidence="1" type="ORF">ET33_11410</name>
</gene>
<keyword evidence="2" id="KW-1185">Reference proteome</keyword>
<dbReference type="Proteomes" id="UP000028123">
    <property type="component" value="Unassembled WGS sequence"/>
</dbReference>
<accession>A0A081P0R0</accession>
<reference evidence="1 2" key="1">
    <citation type="submission" date="2014-06" db="EMBL/GenBank/DDBJ databases">
        <title>Draft genome sequence of Paenibacillus sp. MSt1.</title>
        <authorList>
            <person name="Aw Y.K."/>
            <person name="Ong K.S."/>
            <person name="Gan H.M."/>
            <person name="Lee S.M."/>
        </authorList>
    </citation>
    <scope>NUCLEOTIDE SEQUENCE [LARGE SCALE GENOMIC DNA]</scope>
    <source>
        <strain evidence="1 2">MSt1</strain>
    </source>
</reference>
<evidence type="ECO:0000313" key="1">
    <source>
        <dbReference type="EMBL" id="KEQ24283.1"/>
    </source>
</evidence>
<name>A0A081P0R0_9BACL</name>
<organism evidence="1 2">
    <name type="scientific">Paenibacillus tyrfis</name>
    <dbReference type="NCBI Taxonomy" id="1501230"/>
    <lineage>
        <taxon>Bacteria</taxon>
        <taxon>Bacillati</taxon>
        <taxon>Bacillota</taxon>
        <taxon>Bacilli</taxon>
        <taxon>Bacillales</taxon>
        <taxon>Paenibacillaceae</taxon>
        <taxon>Paenibacillus</taxon>
    </lineage>
</organism>
<dbReference type="Gene3D" id="3.40.630.40">
    <property type="entry name" value="Zn-dependent exopeptidases"/>
    <property type="match status" value="1"/>
</dbReference>